<dbReference type="EMBL" id="BIFR01000001">
    <property type="protein sequence ID" value="GCE12567.1"/>
    <property type="molecule type" value="Genomic_DNA"/>
</dbReference>
<feature type="region of interest" description="Disordered" evidence="1">
    <location>
        <begin position="18"/>
        <end position="40"/>
    </location>
</feature>
<evidence type="ECO:0000256" key="1">
    <source>
        <dbReference type="SAM" id="MobiDB-lite"/>
    </source>
</evidence>
<evidence type="ECO:0000313" key="3">
    <source>
        <dbReference type="Proteomes" id="UP000287352"/>
    </source>
</evidence>
<gene>
    <name evidence="2" type="ORF">KTT_24260</name>
</gene>
<organism evidence="2 3">
    <name type="scientific">Tengunoibacter tsumagoiensis</name>
    <dbReference type="NCBI Taxonomy" id="2014871"/>
    <lineage>
        <taxon>Bacteria</taxon>
        <taxon>Bacillati</taxon>
        <taxon>Chloroflexota</taxon>
        <taxon>Ktedonobacteria</taxon>
        <taxon>Ktedonobacterales</taxon>
        <taxon>Dictyobacteraceae</taxon>
        <taxon>Tengunoibacter</taxon>
    </lineage>
</organism>
<comment type="caution">
    <text evidence="2">The sequence shown here is derived from an EMBL/GenBank/DDBJ whole genome shotgun (WGS) entry which is preliminary data.</text>
</comment>
<evidence type="ECO:0000313" key="2">
    <source>
        <dbReference type="EMBL" id="GCE12567.1"/>
    </source>
</evidence>
<accession>A0A402A084</accession>
<dbReference type="AlphaFoldDB" id="A0A402A084"/>
<name>A0A402A084_9CHLR</name>
<dbReference type="Proteomes" id="UP000287352">
    <property type="component" value="Unassembled WGS sequence"/>
</dbReference>
<reference evidence="3" key="1">
    <citation type="submission" date="2018-12" db="EMBL/GenBank/DDBJ databases">
        <title>Tengunoibacter tsumagoiensis gen. nov., sp. nov., Dictyobacter kobayashii sp. nov., D. alpinus sp. nov., and D. joshuensis sp. nov. and description of Dictyobacteraceae fam. nov. within the order Ktedonobacterales isolated from Tengu-no-mugimeshi.</title>
        <authorList>
            <person name="Wang C.M."/>
            <person name="Zheng Y."/>
            <person name="Sakai Y."/>
            <person name="Toyoda A."/>
            <person name="Minakuchi Y."/>
            <person name="Abe K."/>
            <person name="Yokota A."/>
            <person name="Yabe S."/>
        </authorList>
    </citation>
    <scope>NUCLEOTIDE SEQUENCE [LARGE SCALE GENOMIC DNA]</scope>
    <source>
        <strain evidence="3">Uno3</strain>
    </source>
</reference>
<evidence type="ECO:0008006" key="4">
    <source>
        <dbReference type="Google" id="ProtNLM"/>
    </source>
</evidence>
<keyword evidence="3" id="KW-1185">Reference proteome</keyword>
<protein>
    <recommendedName>
        <fullName evidence="4">DZANK-type domain-containing protein</fullName>
    </recommendedName>
</protein>
<sequence length="180" mass="18817">MRFCGGCGSQLGIGTGYGQSGQYPPQGPYQQPQAYPQPYTSYPQPYPQQAGYQQQPMIGQGQMIVRCPVCMAQAPVGTSNCVSCRTSLTGVVPTPAFTPNQGQQGGIGGMLQGNNGKIAMGVLGGAAAVIGGEMLLHGVENSIEDRVEGDMGYGRHHNRHHRNEGLLGGLGELADDIGLI</sequence>
<feature type="compositionally biased region" description="Low complexity" evidence="1">
    <location>
        <begin position="20"/>
        <end position="40"/>
    </location>
</feature>
<proteinExistence type="predicted"/>